<gene>
    <name evidence="1" type="ORF">GNY06_10295</name>
</gene>
<dbReference type="EMBL" id="JAAABJ010000610">
    <property type="protein sequence ID" value="NAW51746.1"/>
    <property type="molecule type" value="Genomic_DNA"/>
</dbReference>
<organism evidence="1 2">
    <name type="scientific">Elizabethkingia argenteiflava</name>
    <dbReference type="NCBI Taxonomy" id="2681556"/>
    <lineage>
        <taxon>Bacteria</taxon>
        <taxon>Pseudomonadati</taxon>
        <taxon>Bacteroidota</taxon>
        <taxon>Flavobacteriia</taxon>
        <taxon>Flavobacteriales</taxon>
        <taxon>Weeksellaceae</taxon>
        <taxon>Elizabethkingia</taxon>
    </lineage>
</organism>
<keyword evidence="2" id="KW-1185">Reference proteome</keyword>
<accession>A0A845PY42</accession>
<evidence type="ECO:0000313" key="1">
    <source>
        <dbReference type="EMBL" id="NAW51746.1"/>
    </source>
</evidence>
<reference evidence="1 2" key="1">
    <citation type="submission" date="2019-11" db="EMBL/GenBank/DDBJ databases">
        <title>Characterization of Elizabethkingia argenteiflava sp. nov., isolated from inner surface of Soybean Pods.</title>
        <authorList>
            <person name="Mo S."/>
        </authorList>
    </citation>
    <scope>NUCLEOTIDE SEQUENCE [LARGE SCALE GENOMIC DNA]</scope>
    <source>
        <strain evidence="1 2">YB22</strain>
    </source>
</reference>
<evidence type="ECO:0000313" key="2">
    <source>
        <dbReference type="Proteomes" id="UP000553459"/>
    </source>
</evidence>
<proteinExistence type="predicted"/>
<dbReference type="Proteomes" id="UP000553459">
    <property type="component" value="Unassembled WGS sequence"/>
</dbReference>
<name>A0A845PY42_9FLAO</name>
<dbReference type="RefSeq" id="WP_166520010.1">
    <property type="nucleotide sequence ID" value="NZ_JAAABJ010000610.1"/>
</dbReference>
<comment type="caution">
    <text evidence="1">The sequence shown here is derived from an EMBL/GenBank/DDBJ whole genome shotgun (WGS) entry which is preliminary data.</text>
</comment>
<protein>
    <submittedName>
        <fullName evidence="1">Uncharacterized protein</fullName>
    </submittedName>
</protein>
<dbReference type="AlphaFoldDB" id="A0A845PY42"/>
<sequence>MMTACLKKDWAISTMATEPSISVGETGRSNYTQLAQSTGIDVVSQP</sequence>